<accession>A0AAF0BWK4</accession>
<gene>
    <name evidence="2" type="ORF">PO878_05370</name>
</gene>
<dbReference type="AlphaFoldDB" id="A0AAF0BWK4"/>
<dbReference type="PANTHER" id="PTHR11647:SF1">
    <property type="entry name" value="COLLAPSIN RESPONSE MEDIATOR PROTEIN"/>
    <property type="match status" value="1"/>
</dbReference>
<reference evidence="2" key="1">
    <citation type="submission" date="2023-01" db="EMBL/GenBank/DDBJ databases">
        <title>The diversity of Class Acidimicrobiia in South China Sea sediment environments and the proposal of Iamia marina sp. nov., a novel species of the genus Iamia.</title>
        <authorList>
            <person name="He Y."/>
            <person name="Tian X."/>
        </authorList>
    </citation>
    <scope>NUCLEOTIDE SEQUENCE</scope>
    <source>
        <strain evidence="2">DSM 19957</strain>
    </source>
</reference>
<feature type="domain" description="Amidohydrolase 3" evidence="1">
    <location>
        <begin position="45"/>
        <end position="554"/>
    </location>
</feature>
<organism evidence="2 3">
    <name type="scientific">Iamia majanohamensis</name>
    <dbReference type="NCBI Taxonomy" id="467976"/>
    <lineage>
        <taxon>Bacteria</taxon>
        <taxon>Bacillati</taxon>
        <taxon>Actinomycetota</taxon>
        <taxon>Acidimicrobiia</taxon>
        <taxon>Acidimicrobiales</taxon>
        <taxon>Iamiaceae</taxon>
        <taxon>Iamia</taxon>
    </lineage>
</organism>
<dbReference type="SUPFAM" id="SSF51338">
    <property type="entry name" value="Composite domain of metallo-dependent hydrolases"/>
    <property type="match status" value="1"/>
</dbReference>
<dbReference type="GO" id="GO:0005829">
    <property type="term" value="C:cytosol"/>
    <property type="evidence" value="ECO:0007669"/>
    <property type="project" value="TreeGrafter"/>
</dbReference>
<dbReference type="InterPro" id="IPR011059">
    <property type="entry name" value="Metal-dep_hydrolase_composite"/>
</dbReference>
<dbReference type="SUPFAM" id="SSF51556">
    <property type="entry name" value="Metallo-dependent hydrolases"/>
    <property type="match status" value="1"/>
</dbReference>
<dbReference type="PANTHER" id="PTHR11647">
    <property type="entry name" value="HYDRANTOINASE/DIHYDROPYRIMIDINASE FAMILY MEMBER"/>
    <property type="match status" value="1"/>
</dbReference>
<dbReference type="EMBL" id="CP116942">
    <property type="protein sequence ID" value="WCO68153.1"/>
    <property type="molecule type" value="Genomic_DNA"/>
</dbReference>
<dbReference type="GO" id="GO:0016812">
    <property type="term" value="F:hydrolase activity, acting on carbon-nitrogen (but not peptide) bonds, in cyclic amides"/>
    <property type="evidence" value="ECO:0007669"/>
    <property type="project" value="TreeGrafter"/>
</dbReference>
<keyword evidence="3" id="KW-1185">Reference proteome</keyword>
<dbReference type="Proteomes" id="UP001216390">
    <property type="component" value="Chromosome"/>
</dbReference>
<dbReference type="Gene3D" id="2.30.40.10">
    <property type="entry name" value="Urease, subunit C, domain 1"/>
    <property type="match status" value="1"/>
</dbReference>
<evidence type="ECO:0000313" key="3">
    <source>
        <dbReference type="Proteomes" id="UP001216390"/>
    </source>
</evidence>
<sequence length="583" mass="63638">MATLIRNGTVFDGTGAPPAEVDVLVGDDGRVEALAPRAEAPPEVEVVDAAGCWVTPGFIDLHTHYDAELEVHPQLSESLRHGVTTTLIGSCGLSLVVGEPEDMADTFCRVEGIPRDTVLPLLEDIVDWKTPGEYVDHLRSRPLGPNVIGMVGHSTVRSHVMGLGRSLDRAVRPDEGELRSMADLVEESVDAGLLGLSVNLLPWDKMGGDRFRSRPTPSVFARFAEYRRLADVARRRDAVFQAIPNVQTRWSIAPLLDLSRPRGGRALRTSLLTLMDAPPAMGAYRAIAAAGALYNDRLGAHVRFQALPTPFDIYTDGIENPVFEELGAGTEALHLEDLVARRALMGAPVYRDRFRKQWTSKVAARAYHRDLAEARIVSCPDHDLDGRTFAEVAATRGADPVDTFLDLQVEHGNDLRWYSVVANAREDRLAWIMAHPTAMIGFSDAGAHLRNMAFYNFPLRMLKRVRDAERAGRPFLSVEAAVHKLTGDIADFHRIDAGRLAPGARADLVVIDPSRLDDSVEEVHEEPMPGFDGLDRLVRRNDATVRAVMVGGRVAWRGGTPADDLGTSRSYGTFLPLGGGGAA</sequence>
<evidence type="ECO:0000313" key="2">
    <source>
        <dbReference type="EMBL" id="WCO68153.1"/>
    </source>
</evidence>
<proteinExistence type="predicted"/>
<evidence type="ECO:0000259" key="1">
    <source>
        <dbReference type="Pfam" id="PF07969"/>
    </source>
</evidence>
<dbReference type="Gene3D" id="3.20.20.140">
    <property type="entry name" value="Metal-dependent hydrolases"/>
    <property type="match status" value="1"/>
</dbReference>
<dbReference type="InterPro" id="IPR013108">
    <property type="entry name" value="Amidohydro_3"/>
</dbReference>
<dbReference type="InterPro" id="IPR050378">
    <property type="entry name" value="Metallo-dep_Hydrolases_sf"/>
</dbReference>
<protein>
    <submittedName>
        <fullName evidence="2">Amidohydrolase family protein</fullName>
    </submittedName>
</protein>
<dbReference type="Pfam" id="PF07969">
    <property type="entry name" value="Amidohydro_3"/>
    <property type="match status" value="1"/>
</dbReference>
<dbReference type="InterPro" id="IPR032466">
    <property type="entry name" value="Metal_Hydrolase"/>
</dbReference>
<name>A0AAF0BWK4_9ACTN</name>
<dbReference type="RefSeq" id="WP_272737670.1">
    <property type="nucleotide sequence ID" value="NZ_CP116942.1"/>
</dbReference>
<dbReference type="KEGG" id="ima:PO878_05370"/>